<reference evidence="5" key="1">
    <citation type="submission" date="2019-03" db="EMBL/GenBank/DDBJ databases">
        <authorList>
            <person name="Mank J."/>
            <person name="Almeida P."/>
        </authorList>
    </citation>
    <scope>NUCLEOTIDE SEQUENCE</scope>
    <source>
        <strain evidence="5">78183</strain>
    </source>
</reference>
<dbReference type="EMBL" id="CAADRP010001605">
    <property type="protein sequence ID" value="VFU44579.1"/>
    <property type="molecule type" value="Genomic_DNA"/>
</dbReference>
<dbReference type="GO" id="GO:0033260">
    <property type="term" value="P:nuclear DNA replication"/>
    <property type="evidence" value="ECO:0007669"/>
    <property type="project" value="TreeGrafter"/>
</dbReference>
<gene>
    <name evidence="5" type="ORF">SVIM_LOCUS274679</name>
</gene>
<evidence type="ECO:0000256" key="4">
    <source>
        <dbReference type="ARBA" id="ARBA00025806"/>
    </source>
</evidence>
<keyword evidence="3" id="KW-0539">Nucleus</keyword>
<protein>
    <recommendedName>
        <fullName evidence="6">Protein kinase domain-containing protein</fullName>
    </recommendedName>
</protein>
<proteinExistence type="inferred from homology"/>
<keyword evidence="2" id="KW-0217">Developmental protein</keyword>
<dbReference type="PANTHER" id="PTHR12972">
    <property type="entry name" value="DOWNSTREAM NEIGHBOR OF SON"/>
    <property type="match status" value="1"/>
</dbReference>
<organism evidence="5">
    <name type="scientific">Salix viminalis</name>
    <name type="common">Common osier</name>
    <name type="synonym">Basket willow</name>
    <dbReference type="NCBI Taxonomy" id="40686"/>
    <lineage>
        <taxon>Eukaryota</taxon>
        <taxon>Viridiplantae</taxon>
        <taxon>Streptophyta</taxon>
        <taxon>Embryophyta</taxon>
        <taxon>Tracheophyta</taxon>
        <taxon>Spermatophyta</taxon>
        <taxon>Magnoliopsida</taxon>
        <taxon>eudicotyledons</taxon>
        <taxon>Gunneridae</taxon>
        <taxon>Pentapetalae</taxon>
        <taxon>rosids</taxon>
        <taxon>fabids</taxon>
        <taxon>Malpighiales</taxon>
        <taxon>Salicaceae</taxon>
        <taxon>Saliceae</taxon>
        <taxon>Salix</taxon>
    </lineage>
</organism>
<name>A0A6N2M9T9_SALVM</name>
<evidence type="ECO:0000256" key="1">
    <source>
        <dbReference type="ARBA" id="ARBA00004123"/>
    </source>
</evidence>
<dbReference type="AlphaFoldDB" id="A0A6N2M9T9"/>
<evidence type="ECO:0000256" key="2">
    <source>
        <dbReference type="ARBA" id="ARBA00022473"/>
    </source>
</evidence>
<dbReference type="InterPro" id="IPR024861">
    <property type="entry name" value="Donson"/>
</dbReference>
<dbReference type="GO" id="GO:0005634">
    <property type="term" value="C:nucleus"/>
    <property type="evidence" value="ECO:0007669"/>
    <property type="project" value="UniProtKB-SubCell"/>
</dbReference>
<comment type="subcellular location">
    <subcellularLocation>
        <location evidence="1">Nucleus</location>
    </subcellularLocation>
</comment>
<accession>A0A6N2M9T9</accession>
<dbReference type="Gene3D" id="3.30.200.20">
    <property type="entry name" value="Phosphorylase Kinase, domain 1"/>
    <property type="match status" value="1"/>
</dbReference>
<comment type="similarity">
    <text evidence="4">Belongs to the DONSON family.</text>
</comment>
<sequence>MKENVVSDLVCWGGDIQSSWIRDWGIGVLCILQLVILNPTYYGSGNFGVAKLVREITTGEVIAVKYIERGQKVGNPTYYGSGNFGVAKLVREITTGELLAVRGVGWWNFVKIVCRVCALMGSEGRSFDASFTTERTSIGLNVALETACEKPDQAAAAEGLQESSHAFDIPEATIDEHVQREIMNHRSFKHPNTIRFKEVLLTPTHFVELFDGICTAGRFSEDEKLERVRWAQIHVPSQLLHSNAGPGCSLPASITCKERKSFHATPEQQAFGIREAKISNSMASSTKCSGMTTNSFGQVDGRGVLNPPTRLTNQTNINRTNIPIKMEEKGAHARDGGNGSFHINLLDIFFIYVGTGEVDAATTAQMEGEFECKVTLEKRTSFSFRSKESPGHVEIDLNDVVHNGRMNQKYHLIDSKNGVIHVEIRWNTSMFYERAKLCADFMAKSGSHQHVTELNRKNPSPGGVGWWNFVKIVCRVCAFMGSEGRSFEASFTTERTSIGLNVALETACEKPDQAAAAEGLQESSHAFDIPEATVAPRLGSGFLKGLKYCDCSYTASLSPA</sequence>
<dbReference type="PANTHER" id="PTHR12972:SF0">
    <property type="entry name" value="PROTEIN DOWNSTREAM NEIGHBOR OF SON"/>
    <property type="match status" value="1"/>
</dbReference>
<dbReference type="Gene3D" id="2.60.40.150">
    <property type="entry name" value="C2 domain"/>
    <property type="match status" value="1"/>
</dbReference>
<evidence type="ECO:0000313" key="5">
    <source>
        <dbReference type="EMBL" id="VFU44579.1"/>
    </source>
</evidence>
<dbReference type="InterPro" id="IPR035892">
    <property type="entry name" value="C2_domain_sf"/>
</dbReference>
<evidence type="ECO:0008006" key="6">
    <source>
        <dbReference type="Google" id="ProtNLM"/>
    </source>
</evidence>
<evidence type="ECO:0000256" key="3">
    <source>
        <dbReference type="ARBA" id="ARBA00023242"/>
    </source>
</evidence>
<dbReference type="InterPro" id="IPR011009">
    <property type="entry name" value="Kinase-like_dom_sf"/>
</dbReference>
<dbReference type="SUPFAM" id="SSF56112">
    <property type="entry name" value="Protein kinase-like (PK-like)"/>
    <property type="match status" value="1"/>
</dbReference>